<accession>A0ABY7VT04</accession>
<dbReference type="InterPro" id="IPR002372">
    <property type="entry name" value="PQQ_rpt_dom"/>
</dbReference>
<dbReference type="RefSeq" id="WP_274151662.1">
    <property type="nucleotide sequence ID" value="NZ_CP117811.1"/>
</dbReference>
<dbReference type="EMBL" id="CP117811">
    <property type="protein sequence ID" value="WDE97340.1"/>
    <property type="molecule type" value="Genomic_DNA"/>
</dbReference>
<feature type="domain" description="Pyrrolo-quinoline quinone repeat" evidence="1">
    <location>
        <begin position="25"/>
        <end position="164"/>
    </location>
</feature>
<keyword evidence="3" id="KW-1185">Reference proteome</keyword>
<evidence type="ECO:0000313" key="2">
    <source>
        <dbReference type="EMBL" id="WDE97340.1"/>
    </source>
</evidence>
<dbReference type="InterPro" id="IPR011042">
    <property type="entry name" value="6-blade_b-propeller_TolB-like"/>
</dbReference>
<dbReference type="SUPFAM" id="SSF63829">
    <property type="entry name" value="Calcium-dependent phosphotriesterase"/>
    <property type="match status" value="1"/>
</dbReference>
<dbReference type="InterPro" id="IPR053143">
    <property type="entry name" value="Arylsulfate_ST"/>
</dbReference>
<name>A0ABY7VT04_9BACT</name>
<protein>
    <submittedName>
        <fullName evidence="2">PQQ-binding-like beta-propeller repeat protein</fullName>
    </submittedName>
</protein>
<organism evidence="2 3">
    <name type="scientific">Lentisphaera profundi</name>
    <dbReference type="NCBI Taxonomy" id="1658616"/>
    <lineage>
        <taxon>Bacteria</taxon>
        <taxon>Pseudomonadati</taxon>
        <taxon>Lentisphaerota</taxon>
        <taxon>Lentisphaeria</taxon>
        <taxon>Lentisphaerales</taxon>
        <taxon>Lentisphaeraceae</taxon>
        <taxon>Lentisphaera</taxon>
    </lineage>
</organism>
<sequence length="308" mass="34529">MNHLSKVLIALFCLVTFNLHAERLVLVSASYGKNIVAICDKDGKAIWQYKTKGQKAGHDGHHDVQMLANGNILFHDSWTHILEVTLDNKIVWEYDSSKQNNKGHVQVHAFSRLANGNTMIVESGIGRIIHVDKEGKLLKEFPLKRGAHNTRWARMTKTGGYVVASEDFGVVEYDAEGKILWEYAIKGRVYGARKLKNGNTFICAGGANRILEVSAAKEVIWEINKKVPNSNIELGWMTCIQESEAGNYIVGNCHAGPNNPQIFEVDKNKKVIWEFNNFDLVGNGLACWEVLEGKKATQVRKQLEALKK</sequence>
<dbReference type="PANTHER" id="PTHR35340">
    <property type="entry name" value="PQQ ENZYME REPEAT PROTEIN-RELATED"/>
    <property type="match status" value="1"/>
</dbReference>
<proteinExistence type="predicted"/>
<gene>
    <name evidence="2" type="ORF">PQO03_05165</name>
</gene>
<evidence type="ECO:0000313" key="3">
    <source>
        <dbReference type="Proteomes" id="UP001214250"/>
    </source>
</evidence>
<reference evidence="2 3" key="1">
    <citation type="submission" date="2023-02" db="EMBL/GenBank/DDBJ databases">
        <title>Genome sequence of Lentisphaera profundi SAORIC-696.</title>
        <authorList>
            <person name="Kim e."/>
            <person name="Cho J.-C."/>
            <person name="Choi A."/>
            <person name="Kang I."/>
        </authorList>
    </citation>
    <scope>NUCLEOTIDE SEQUENCE [LARGE SCALE GENOMIC DNA]</scope>
    <source>
        <strain evidence="2 3">SAORIC-696</strain>
    </source>
</reference>
<evidence type="ECO:0000259" key="1">
    <source>
        <dbReference type="Pfam" id="PF13360"/>
    </source>
</evidence>
<dbReference type="Proteomes" id="UP001214250">
    <property type="component" value="Chromosome 1"/>
</dbReference>
<dbReference type="Pfam" id="PF13360">
    <property type="entry name" value="PQQ_2"/>
    <property type="match status" value="1"/>
</dbReference>
<dbReference type="Gene3D" id="2.120.10.30">
    <property type="entry name" value="TolB, C-terminal domain"/>
    <property type="match status" value="1"/>
</dbReference>
<dbReference type="PANTHER" id="PTHR35340:SF5">
    <property type="entry name" value="ASST-DOMAIN-CONTAINING PROTEIN"/>
    <property type="match status" value="1"/>
</dbReference>